<dbReference type="RefSeq" id="WP_018746705.1">
    <property type="nucleotide sequence ID" value="NZ_BSOZ01000130.1"/>
</dbReference>
<dbReference type="Gene3D" id="3.40.630.30">
    <property type="match status" value="1"/>
</dbReference>
<keyword evidence="3" id="KW-1185">Reference proteome</keyword>
<evidence type="ECO:0000313" key="3">
    <source>
        <dbReference type="Proteomes" id="UP001156836"/>
    </source>
</evidence>
<proteinExistence type="predicted"/>
<dbReference type="PROSITE" id="PS51186">
    <property type="entry name" value="GNAT"/>
    <property type="match status" value="1"/>
</dbReference>
<accession>A0ABQ6C2S1</accession>
<dbReference type="Pfam" id="PF00583">
    <property type="entry name" value="Acetyltransf_1"/>
    <property type="match status" value="1"/>
</dbReference>
<protein>
    <recommendedName>
        <fullName evidence="1">N-acetyltransferase domain-containing protein</fullName>
    </recommendedName>
</protein>
<comment type="caution">
    <text evidence="2">The sequence shown here is derived from an EMBL/GenBank/DDBJ whole genome shotgun (WGS) entry which is preliminary data.</text>
</comment>
<name>A0ABQ6C2S1_9NEIS</name>
<dbReference type="InterPro" id="IPR000182">
    <property type="entry name" value="GNAT_dom"/>
</dbReference>
<evidence type="ECO:0000313" key="2">
    <source>
        <dbReference type="EMBL" id="GLS06309.1"/>
    </source>
</evidence>
<dbReference type="InterPro" id="IPR016181">
    <property type="entry name" value="Acyl_CoA_acyltransferase"/>
</dbReference>
<gene>
    <name evidence="2" type="ORF">GCM10007860_34870</name>
</gene>
<reference evidence="3" key="1">
    <citation type="journal article" date="2019" name="Int. J. Syst. Evol. Microbiol.">
        <title>The Global Catalogue of Microorganisms (GCM) 10K type strain sequencing project: providing services to taxonomists for standard genome sequencing and annotation.</title>
        <authorList>
            <consortium name="The Broad Institute Genomics Platform"/>
            <consortium name="The Broad Institute Genome Sequencing Center for Infectious Disease"/>
            <person name="Wu L."/>
            <person name="Ma J."/>
        </authorList>
    </citation>
    <scope>NUCLEOTIDE SEQUENCE [LARGE SCALE GENOMIC DNA]</scope>
    <source>
        <strain evidence="3">NBRC 104970</strain>
    </source>
</reference>
<evidence type="ECO:0000259" key="1">
    <source>
        <dbReference type="PROSITE" id="PS51186"/>
    </source>
</evidence>
<organism evidence="2 3">
    <name type="scientific">Chitiniphilus shinanonensis</name>
    <dbReference type="NCBI Taxonomy" id="553088"/>
    <lineage>
        <taxon>Bacteria</taxon>
        <taxon>Pseudomonadati</taxon>
        <taxon>Pseudomonadota</taxon>
        <taxon>Betaproteobacteria</taxon>
        <taxon>Neisseriales</taxon>
        <taxon>Chitinibacteraceae</taxon>
        <taxon>Chitiniphilus</taxon>
    </lineage>
</organism>
<dbReference type="EMBL" id="BSOZ01000130">
    <property type="protein sequence ID" value="GLS06309.1"/>
    <property type="molecule type" value="Genomic_DNA"/>
</dbReference>
<dbReference type="SUPFAM" id="SSF55729">
    <property type="entry name" value="Acyl-CoA N-acyltransferases (Nat)"/>
    <property type="match status" value="1"/>
</dbReference>
<feature type="domain" description="N-acetyltransferase" evidence="1">
    <location>
        <begin position="12"/>
        <end position="166"/>
    </location>
</feature>
<sequence>MLDSANALADGLTIRPARSSDEPFLAALYQSARPDLQLIDADPELIESVVAQQYQTLQTGAGTAYPNAMHYVIEKTAANIGALVVDFGPNEVRVIYLAFIPNARGLGFGRTVLQGVQQAARQVRCPVAAVVWRSNPRARQHYIALGFQVEEAGDTAERLVWYPTAA</sequence>
<dbReference type="Proteomes" id="UP001156836">
    <property type="component" value="Unassembled WGS sequence"/>
</dbReference>